<feature type="compositionally biased region" description="Acidic residues" evidence="2">
    <location>
        <begin position="1585"/>
        <end position="1630"/>
    </location>
</feature>
<dbReference type="SMART" id="SM00320">
    <property type="entry name" value="WD40"/>
    <property type="match status" value="3"/>
</dbReference>
<dbReference type="PANTHER" id="PTHR42968:SF28">
    <property type="entry name" value="WD REPEAT DOMAIN 87"/>
    <property type="match status" value="1"/>
</dbReference>
<feature type="compositionally biased region" description="Basic and acidic residues" evidence="2">
    <location>
        <begin position="2433"/>
        <end position="2454"/>
    </location>
</feature>
<feature type="region of interest" description="Disordered" evidence="2">
    <location>
        <begin position="1523"/>
        <end position="1544"/>
    </location>
</feature>
<dbReference type="PANTHER" id="PTHR42968">
    <property type="entry name" value="WD REPEAT-CONTAINING"/>
    <property type="match status" value="1"/>
</dbReference>
<organism evidence="3 4">
    <name type="scientific">Lynx pardinus</name>
    <name type="common">Iberian lynx</name>
    <name type="synonym">Felis pardina</name>
    <dbReference type="NCBI Taxonomy" id="191816"/>
    <lineage>
        <taxon>Eukaryota</taxon>
        <taxon>Metazoa</taxon>
        <taxon>Chordata</taxon>
        <taxon>Craniata</taxon>
        <taxon>Vertebrata</taxon>
        <taxon>Euteleostomi</taxon>
        <taxon>Mammalia</taxon>
        <taxon>Eutheria</taxon>
        <taxon>Laurasiatheria</taxon>
        <taxon>Carnivora</taxon>
        <taxon>Feliformia</taxon>
        <taxon>Felidae</taxon>
        <taxon>Felinae</taxon>
        <taxon>Lynx</taxon>
    </lineage>
</organism>
<feature type="compositionally biased region" description="Basic residues" evidence="2">
    <location>
        <begin position="2296"/>
        <end position="2312"/>
    </location>
</feature>
<feature type="compositionally biased region" description="Basic and acidic residues" evidence="2">
    <location>
        <begin position="1873"/>
        <end position="1908"/>
    </location>
</feature>
<feature type="repeat" description="WD" evidence="1">
    <location>
        <begin position="282"/>
        <end position="323"/>
    </location>
</feature>
<dbReference type="InterPro" id="IPR001680">
    <property type="entry name" value="WD40_rpt"/>
</dbReference>
<feature type="region of interest" description="Disordered" evidence="2">
    <location>
        <begin position="1873"/>
        <end position="1913"/>
    </location>
</feature>
<feature type="repeat" description="WD" evidence="1">
    <location>
        <begin position="605"/>
        <end position="634"/>
    </location>
</feature>
<evidence type="ECO:0000313" key="4">
    <source>
        <dbReference type="Proteomes" id="UP000386466"/>
    </source>
</evidence>
<dbReference type="Proteomes" id="UP000386466">
    <property type="component" value="Unassembled WGS sequence"/>
</dbReference>
<feature type="region of interest" description="Disordered" evidence="2">
    <location>
        <begin position="1569"/>
        <end position="1853"/>
    </location>
</feature>
<proteinExistence type="predicted"/>
<feature type="compositionally biased region" description="Basic and acidic residues" evidence="2">
    <location>
        <begin position="1699"/>
        <end position="1709"/>
    </location>
</feature>
<feature type="compositionally biased region" description="Basic and acidic residues" evidence="2">
    <location>
        <begin position="1950"/>
        <end position="1980"/>
    </location>
</feature>
<feature type="region of interest" description="Disordered" evidence="2">
    <location>
        <begin position="2292"/>
        <end position="2455"/>
    </location>
</feature>
<dbReference type="PROSITE" id="PS50294">
    <property type="entry name" value="WD_REPEATS_REGION"/>
    <property type="match status" value="1"/>
</dbReference>
<evidence type="ECO:0000256" key="1">
    <source>
        <dbReference type="PROSITE-ProRule" id="PRU00221"/>
    </source>
</evidence>
<dbReference type="Gene3D" id="2.130.10.10">
    <property type="entry name" value="YVTN repeat-like/Quinoprotein amine dehydrogenase"/>
    <property type="match status" value="2"/>
</dbReference>
<feature type="region of interest" description="Disordered" evidence="2">
    <location>
        <begin position="1950"/>
        <end position="2015"/>
    </location>
</feature>
<protein>
    <recommendedName>
        <fullName evidence="5">Wd repeat-containing protein 87</fullName>
    </recommendedName>
</protein>
<dbReference type="EMBL" id="CAAGRJ010026389">
    <property type="protein sequence ID" value="VFV38728.1"/>
    <property type="molecule type" value="Genomic_DNA"/>
</dbReference>
<feature type="compositionally biased region" description="Basic and acidic residues" evidence="2">
    <location>
        <begin position="1652"/>
        <end position="1677"/>
    </location>
</feature>
<dbReference type="InterPro" id="IPR011047">
    <property type="entry name" value="Quinoprotein_ADH-like_sf"/>
</dbReference>
<feature type="compositionally biased region" description="Basic and acidic residues" evidence="2">
    <location>
        <begin position="2242"/>
        <end position="2255"/>
    </location>
</feature>
<dbReference type="PROSITE" id="PS50082">
    <property type="entry name" value="WD_REPEATS_2"/>
    <property type="match status" value="2"/>
</dbReference>
<evidence type="ECO:0000256" key="2">
    <source>
        <dbReference type="SAM" id="MobiDB-lite"/>
    </source>
</evidence>
<feature type="compositionally biased region" description="Acidic residues" evidence="2">
    <location>
        <begin position="2332"/>
        <end position="2432"/>
    </location>
</feature>
<feature type="region of interest" description="Disordered" evidence="2">
    <location>
        <begin position="2135"/>
        <end position="2158"/>
    </location>
</feature>
<feature type="region of interest" description="Disordered" evidence="2">
    <location>
        <begin position="2242"/>
        <end position="2264"/>
    </location>
</feature>
<dbReference type="InterPro" id="IPR015943">
    <property type="entry name" value="WD40/YVTN_repeat-like_dom_sf"/>
</dbReference>
<feature type="compositionally biased region" description="Basic residues" evidence="2">
    <location>
        <begin position="1981"/>
        <end position="1993"/>
    </location>
</feature>
<accession>A0A485P346</accession>
<feature type="compositionally biased region" description="Basic residues" evidence="2">
    <location>
        <begin position="1636"/>
        <end position="1651"/>
    </location>
</feature>
<keyword evidence="1" id="KW-0853">WD repeat</keyword>
<keyword evidence="4" id="KW-1185">Reference proteome</keyword>
<dbReference type="Pfam" id="PF00400">
    <property type="entry name" value="WD40"/>
    <property type="match status" value="2"/>
</dbReference>
<name>A0A485P346_LYNPA</name>
<evidence type="ECO:0000313" key="3">
    <source>
        <dbReference type="EMBL" id="VFV38728.1"/>
    </source>
</evidence>
<feature type="compositionally biased region" description="Basic residues" evidence="2">
    <location>
        <begin position="1710"/>
        <end position="1721"/>
    </location>
</feature>
<reference evidence="3 4" key="1">
    <citation type="submission" date="2019-01" db="EMBL/GenBank/DDBJ databases">
        <authorList>
            <person name="Alioto T."/>
            <person name="Alioto T."/>
        </authorList>
    </citation>
    <scope>NUCLEOTIDE SEQUENCE [LARGE SCALE GENOMIC DNA]</scope>
</reference>
<feature type="region of interest" description="Disordered" evidence="2">
    <location>
        <begin position="1300"/>
        <end position="1325"/>
    </location>
</feature>
<sequence length="3117" mass="359915">MAPSPRLIPEWKDLKLFINNMLKDLKSAEKPKNEVIVLSDWPETLYQEPHHPQSKPFICFYSININYFVSLNWVEPDSNQIQAVLWIQKKNTEAEGTMEKMMFCVMDQVPPIEAMVHTGSYHMLVAYCGDMHLWLFGDHHRAFISLGTVPCRFFISCLCYDPETEVLLSGTLGAVVTWLILPNGRDLQMAQTVPVSGHELVQGFSLNGPKGSLLALCENKVRVFTHQGQGQLKEVRKFTPIGSGSSITCSFTCVSQGYFYAGNKDGEIHAWGLDQGNFLHSFQAHSSSVICVHSRPEIHTLLTAGREGTVREWNLAVGNLLRQLDIGEGLWQLQFIDNTTFFCQTIHAFSLHHLPYFYSLFNVCGSAPEQVHRVCCGRNWTRILCATKDGLLRFLSPVTGDLLVLTWPLLVMDKAVAWAYDPDNEELFVATGSSEVLVFDATRSPCTAKYMVCTSVNSRDRVSCLAYAQSHLGMGLVGLMFCGQDSGIVRILSHYSYARIEKTVHSGAVLALSTLEGPQENSLLCSYGMDNTVYLTEALLWKNKVILQSISKILCSCPLQHVILLPGSVGAITDNHCWRLWHYQDFLQSAESKQSSMFEETKCLHQCAITSFDVCSSLKLFVTGGIDGSVRIWDFHGRLITELDSALHFGPLCFANNRGDLLLTFNQSLYLVSCLKLLPPARLIHLAILNNADEIQEDPKLFLPSFFFSFEIVLVPKFVYLGQGLQELQGLEALVNKRVIAFDNTVPHVVEEERRMPSLIQVEPKLHFLEDKDIAFSIPDTKHNHPPHVVPAQLRLAGWNGLNPYHKLHGFFGKGRQWPFAPDGYIPNSVIRACLWPDGTPVFLRHDLYPSYRDTDWDMTEPIRCQTLSPMPLSEENISMRRERDKSKWWKRTFYDVLTSLINRNWAGRKLDEGLLNNLIEAILSLTVYCSIDQYTTYISALAQIFATYQVSPRLCSETACRLLEDTLHPNPCIRELAWEGLDMLGIMSHLFAVPLSLGLMDSDENVRAKALYLMIRVTGIQSKSMLVGLLKEQETLQKMQRELIGETSLDQLLGIQANDIQCLLTRVEQQLNENLTLSHRDQQPPFSLDISMDGEPETFVKRTFIPEEITKRKKRMTYVPEKRESLIKKDLRVSRKKRETELVKFSSMLVPSEDEGEQREAKKSELIDTEDVALEPELPLSTFSPAKSEEVAESKEVMTEATEAMEATEEGRGHMAVTEAVEATQIMRAIDQHDMKDYGEIFPKLERQELMKRLWERAVEKSHEKVAAKLKQKENLKDISKTTAEEPKEKVMQIAEQEKDTRKKLGKGGQGLAGAPGHTGESDTRSWRNDICYLATSRIASSHPGMLRDLGQELVDLARVILAPQEPSWDLFQKICPLLKDSSESEERVVEEPSTITEKVDKEIVEEEVTELGRQRGKETLEKDKAFSQVKKKKVAFLDKLALQKRKLKKEARGLARQDGKIAEEERKLSKPEKKLIQGKEKLIQDMKKLTHQKEKIAWEEKLLAYPQKTLTKEEQKLVLGEKKDTGKGKKRLGERKRVTQKEGRAALKRSKWDWEKIKMAREEDMWPQEEVLPVWGERKLSQEEEELGEEDEELSEEEEEPCEEEKEFSEEEPSEEEEELAWDEEELILDLKKQVKGRKKKSHKKKKHIQGIEKHVEEEAQKRGELDQEEEHLSSEEEGLSGEEEKQASERGSLAEQEIKLTTEKNKWLKKKKEAYKKKQIQENEKQVGKQEKEDQKERQAKKEEKKAKDRQLSWERKKLGLGEEEKQGEKERRAQIEEKTTEKKRQWAWEKKKADSGEEEKAGGMKKWSQEEKKQAREEKRQDQKEEKLAQKVEKQTEDKKQWAREKMKLVPGEEKKIEEIEKVFPQKEKRAMVGEKQAKKEEKWVGKDRKATDKKEQQTHKKEQLALQEQIQAQEERIWGQKEENESDKKKQRAWVKEKIFVEREEHTGEVEKKSQKNEEKALKKRLTQKDSELAKEKRHIAKRKKAVARKGIGITKRKKKTEEEKEVVEEEELSQEERELAYDIRIKEMGVAKKKRKRTKEERIQAVRKLDMEKGIHSEDKEASSSLKDIRKKESNLFRILAKTIRKMSIVLPEETEICEEERSFMTGKSEMDGQKWEFFKEQGEIMKEEKELGQEEGKVEDDRLATKERTLTDGESLKENRKLLQKVQGKILLDRVQVESILKEVQEQNMLGKKQLKKLLRRIEKNKLKKTPLKWLLENIRDTLFEGLSESFIGKEIKESPTKKGKEEESITEEEKEGILPRKQKGKYVIKKKKKKVSLSEEKLKENLAKKYKKQSSSQRRRKGKRLTQENERLSKKKKEGPHEEESLDEEEESLSEEEEKESLSEEEESLNEEEEESLSKEEEESLSQEEEEGLSQEEEESLSQEEEEHLSQGEEESLSQEEEERLSQEEEESLSQEEEESLSQEEMEKIEKREKEEERQKDGESRLMEVILPEEGVLKTELSKEEVSLSKLTIEDESLAEKRKGTTIRKMPFKKERLLDGKRDPTLRDKVMWPTVLKSPFKMPLPVALEKQRMPRKVFGDHLDLKGQESQLLGAHPETSSWRRQEDVLLKKARGMFLQGRGTGLQAQIPEGLHRPESHLSDMIRKPQKPEHRPKGDMWKWFLKSRDLPMGKTEGQVVGPALASAPSLTSAPAERPCYSEASFSDEDWINNALIRLEAGEQLSRNSFQRLHQLLRNFTSKGYLKWMHLYNLKAIAKHFRKNLEVSHADISQPYKDVLSPVHLKGIPPIRRKEKWSRLEPFPVVEAVLPLAATRPQTPHRLSWPLLDESYRKKQAQQLPSAVKQMLNLYPVRKDVPTTVYPSVDIKSLDLIFQKDFQVLREKGELSKFHKAEKEALPIPSPVFPSTTKRIPVPKAINWHLLGEPYRSAWVQQLSNALKEMEMQHFYPIAREIFTGTHDSVDKQTLALMFQKDLRAFKGKDRPLTLPKLKKAQPVSKKKEKLPQWETFVALYYVLRTLQQRYAKDRTAWMELFYQLMDLYQFKSPQIQRLLLQLLQREALQPQETIYKKALKAKELVLGERLFCGLFCGHSCAPAGPLKFHDVVPLPGKSKVHTIQPVGIAQYGFLELAWKSLPQVSPYLIERLPNISTPTL</sequence>
<evidence type="ECO:0008006" key="5">
    <source>
        <dbReference type="Google" id="ProtNLM"/>
    </source>
</evidence>
<feature type="compositionally biased region" description="Basic and acidic residues" evidence="2">
    <location>
        <begin position="1722"/>
        <end position="1853"/>
    </location>
</feature>
<dbReference type="SUPFAM" id="SSF50998">
    <property type="entry name" value="Quinoprotein alcohol dehydrogenase-like"/>
    <property type="match status" value="1"/>
</dbReference>
<gene>
    <name evidence="3" type="ORF">LYPA_23C018422</name>
</gene>